<gene>
    <name evidence="1" type="ORF">ES288_D09G061500v1</name>
</gene>
<evidence type="ECO:0000313" key="2">
    <source>
        <dbReference type="Proteomes" id="UP000323506"/>
    </source>
</evidence>
<keyword evidence="2" id="KW-1185">Reference proteome</keyword>
<organism evidence="1 2">
    <name type="scientific">Gossypium darwinii</name>
    <name type="common">Darwin's cotton</name>
    <name type="synonym">Gossypium barbadense var. darwinii</name>
    <dbReference type="NCBI Taxonomy" id="34276"/>
    <lineage>
        <taxon>Eukaryota</taxon>
        <taxon>Viridiplantae</taxon>
        <taxon>Streptophyta</taxon>
        <taxon>Embryophyta</taxon>
        <taxon>Tracheophyta</taxon>
        <taxon>Spermatophyta</taxon>
        <taxon>Magnoliopsida</taxon>
        <taxon>eudicotyledons</taxon>
        <taxon>Gunneridae</taxon>
        <taxon>Pentapetalae</taxon>
        <taxon>rosids</taxon>
        <taxon>malvids</taxon>
        <taxon>Malvales</taxon>
        <taxon>Malvaceae</taxon>
        <taxon>Malvoideae</taxon>
        <taxon>Gossypium</taxon>
    </lineage>
</organism>
<sequence>MHMTSKTKWQAHTSRMTSLTDIRISKWQTRWMQDMEDILVCITKYNGWPTPTPLSDMFERFPPIMRRRRPLSLHWTMSKYFTQIVHRRRAW</sequence>
<dbReference type="EMBL" id="CM017709">
    <property type="protein sequence ID" value="TYG52849.1"/>
    <property type="molecule type" value="Genomic_DNA"/>
</dbReference>
<protein>
    <submittedName>
        <fullName evidence="1">Uncharacterized protein</fullName>
    </submittedName>
</protein>
<reference evidence="1 2" key="1">
    <citation type="submission" date="2019-06" db="EMBL/GenBank/DDBJ databases">
        <title>WGS assembly of Gossypium darwinii.</title>
        <authorList>
            <person name="Chen Z.J."/>
            <person name="Sreedasyam A."/>
            <person name="Ando A."/>
            <person name="Song Q."/>
            <person name="De L."/>
            <person name="Hulse-Kemp A."/>
            <person name="Ding M."/>
            <person name="Ye W."/>
            <person name="Kirkbride R."/>
            <person name="Jenkins J."/>
            <person name="Plott C."/>
            <person name="Lovell J."/>
            <person name="Lin Y.-M."/>
            <person name="Vaughn R."/>
            <person name="Liu B."/>
            <person name="Li W."/>
            <person name="Simpson S."/>
            <person name="Scheffler B."/>
            <person name="Saski C."/>
            <person name="Grover C."/>
            <person name="Hu G."/>
            <person name="Conover J."/>
            <person name="Carlson J."/>
            <person name="Shu S."/>
            <person name="Boston L."/>
            <person name="Williams M."/>
            <person name="Peterson D."/>
            <person name="Mcgee K."/>
            <person name="Jones D."/>
            <person name="Wendel J."/>
            <person name="Stelly D."/>
            <person name="Grimwood J."/>
            <person name="Schmutz J."/>
        </authorList>
    </citation>
    <scope>NUCLEOTIDE SEQUENCE [LARGE SCALE GENOMIC DNA]</scope>
    <source>
        <strain evidence="1">1808015.09</strain>
    </source>
</reference>
<accession>A0A5D2B7F5</accession>
<evidence type="ECO:0000313" key="1">
    <source>
        <dbReference type="EMBL" id="TYG52849.1"/>
    </source>
</evidence>
<dbReference type="Proteomes" id="UP000323506">
    <property type="component" value="Chromosome D09"/>
</dbReference>
<name>A0A5D2B7F5_GOSDA</name>
<proteinExistence type="predicted"/>
<dbReference type="AlphaFoldDB" id="A0A5D2B7F5"/>